<gene>
    <name evidence="2" type="ORF">T310_6362</name>
</gene>
<dbReference type="EMBL" id="LASV01000331">
    <property type="protein sequence ID" value="KKA19643.1"/>
    <property type="molecule type" value="Genomic_DNA"/>
</dbReference>
<dbReference type="AlphaFoldDB" id="A0A0F4YPV0"/>
<feature type="compositionally biased region" description="Gly residues" evidence="1">
    <location>
        <begin position="483"/>
        <end position="493"/>
    </location>
</feature>
<feature type="region of interest" description="Disordered" evidence="1">
    <location>
        <begin position="99"/>
        <end position="151"/>
    </location>
</feature>
<feature type="compositionally biased region" description="Pro residues" evidence="1">
    <location>
        <begin position="730"/>
        <end position="774"/>
    </location>
</feature>
<reference evidence="2 3" key="1">
    <citation type="submission" date="2015-04" db="EMBL/GenBank/DDBJ databases">
        <authorList>
            <person name="Heijne W.H."/>
            <person name="Fedorova N.D."/>
            <person name="Nierman W.C."/>
            <person name="Vollebregt A.W."/>
            <person name="Zhao Z."/>
            <person name="Wu L."/>
            <person name="Kumar M."/>
            <person name="Stam H."/>
            <person name="van den Berg M.A."/>
            <person name="Pel H.J."/>
        </authorList>
    </citation>
    <scope>NUCLEOTIDE SEQUENCE [LARGE SCALE GENOMIC DNA]</scope>
    <source>
        <strain evidence="2 3">CBS 393.64</strain>
    </source>
</reference>
<feature type="compositionally biased region" description="Low complexity" evidence="1">
    <location>
        <begin position="534"/>
        <end position="550"/>
    </location>
</feature>
<dbReference type="OrthoDB" id="4115400at2759"/>
<organism evidence="2 3">
    <name type="scientific">Rasamsonia emersonii (strain ATCC 16479 / CBS 393.64 / IMI 116815)</name>
    <dbReference type="NCBI Taxonomy" id="1408163"/>
    <lineage>
        <taxon>Eukaryota</taxon>
        <taxon>Fungi</taxon>
        <taxon>Dikarya</taxon>
        <taxon>Ascomycota</taxon>
        <taxon>Pezizomycotina</taxon>
        <taxon>Eurotiomycetes</taxon>
        <taxon>Eurotiomycetidae</taxon>
        <taxon>Eurotiales</taxon>
        <taxon>Trichocomaceae</taxon>
        <taxon>Rasamsonia</taxon>
    </lineage>
</organism>
<comment type="caution">
    <text evidence="2">The sequence shown here is derived from an EMBL/GenBank/DDBJ whole genome shotgun (WGS) entry which is preliminary data.</text>
</comment>
<dbReference type="InterPro" id="IPR051187">
    <property type="entry name" value="Pre-mRNA_3'-end_processing_reg"/>
</dbReference>
<feature type="compositionally biased region" description="Low complexity" evidence="1">
    <location>
        <begin position="472"/>
        <end position="482"/>
    </location>
</feature>
<keyword evidence="3" id="KW-1185">Reference proteome</keyword>
<feature type="region of interest" description="Disordered" evidence="1">
    <location>
        <begin position="1"/>
        <end position="29"/>
    </location>
</feature>
<dbReference type="STRING" id="1408163.A0A0F4YPV0"/>
<dbReference type="PANTHER" id="PTHR13484">
    <property type="entry name" value="FIP1-LIKE 1 PROTEIN"/>
    <property type="match status" value="1"/>
</dbReference>
<feature type="compositionally biased region" description="Pro residues" evidence="1">
    <location>
        <begin position="704"/>
        <end position="716"/>
    </location>
</feature>
<feature type="compositionally biased region" description="Low complexity" evidence="1">
    <location>
        <begin position="686"/>
        <end position="703"/>
    </location>
</feature>
<feature type="compositionally biased region" description="Low complexity" evidence="1">
    <location>
        <begin position="717"/>
        <end position="729"/>
    </location>
</feature>
<evidence type="ECO:0000313" key="2">
    <source>
        <dbReference type="EMBL" id="KKA19643.1"/>
    </source>
</evidence>
<feature type="compositionally biased region" description="Acidic residues" evidence="1">
    <location>
        <begin position="425"/>
        <end position="439"/>
    </location>
</feature>
<dbReference type="RefSeq" id="XP_013326255.1">
    <property type="nucleotide sequence ID" value="XM_013470801.1"/>
</dbReference>
<dbReference type="GO" id="GO:0005847">
    <property type="term" value="C:mRNA cleavage and polyadenylation specificity factor complex"/>
    <property type="evidence" value="ECO:0007669"/>
    <property type="project" value="TreeGrafter"/>
</dbReference>
<feature type="compositionally biased region" description="Low complexity" evidence="1">
    <location>
        <begin position="560"/>
        <end position="587"/>
    </location>
</feature>
<feature type="region of interest" description="Disordered" evidence="1">
    <location>
        <begin position="413"/>
        <end position="804"/>
    </location>
</feature>
<feature type="compositionally biased region" description="Basic and acidic residues" evidence="1">
    <location>
        <begin position="639"/>
        <end position="662"/>
    </location>
</feature>
<evidence type="ECO:0000256" key="1">
    <source>
        <dbReference type="SAM" id="MobiDB-lite"/>
    </source>
</evidence>
<dbReference type="Proteomes" id="UP000053958">
    <property type="component" value="Unassembled WGS sequence"/>
</dbReference>
<name>A0A0F4YPV0_RASE3</name>
<accession>A0A0F4YPV0</accession>
<feature type="compositionally biased region" description="Basic and acidic residues" evidence="1">
    <location>
        <begin position="103"/>
        <end position="113"/>
    </location>
</feature>
<protein>
    <submittedName>
        <fullName evidence="2">Uncharacterized protein</fullName>
    </submittedName>
</protein>
<sequence>MSPAMEDSFDCDTQSSDWANGRDSPVVRHYSEPVHNHTNSIEASLSPAPSVHQTKCPWCGKYVETSEDDLSSQHDALKEHMATVHPRIARLSMYDGAGDEVEDKAVSEDKADDANEGEDEVDEAEVDTAAATTEVDGEDEGGNTNGDDAVETPLDDEAEEVSLEQKLRELSRQKAHTAVEKRLEAFWNIHEARNFTEDYDDEIANLEQIWDYTYREAKYSKKSDPSDIPDRPNPYQEGSVAKGEFLKITPVEEYLELLRNPEAMSYEELYAATANAAHALKTWQDEWRAIDRLSKLANRRMMKNTPNPRKTERPEVFEDKKEAMLYGYKHDPRESMIGIQDPFVQGGFRPTPAQLRKMRANVAPDDLNPDGWKPVVKFGVEFVPRFQNPPLAPFEAKNTRRRKAAQMEAAALLKEANERNTPAVETEEEEEEEEDDDGESPPSKRVARSRGGKPASTRETPQVHTAPPSPAPATRRGATTGRGARGGRGGRGRGASNNPPARSSARVATTRAAAVATSSAATAPSPSSAPAPAPAQGAPAPSTSAGAPAPTSGPTPIAPAPTTAPTIAPATSAASSASTSASASVPALFQPGETVDPAELARRQKIANSKNPRRTEAMLNHWARFNREGRVRNPKRTKAQIEADRAAEAARKANEPPKEPGSRKRKAAGPPATKTPTKKEKVEHSTGGPAAIQPAPIQPATGPMAPPPPPPPPAPAAAPTSNPAHGTAYPPAPPTLAPAGVPPYGPINPPHMAPHYPNPAPPLMPNQQPPPLAPHPQMGYPPHGGYHYVPYGGPSMPPYRGDRR</sequence>
<evidence type="ECO:0000313" key="3">
    <source>
        <dbReference type="Proteomes" id="UP000053958"/>
    </source>
</evidence>
<dbReference type="PANTHER" id="PTHR13484:SF0">
    <property type="entry name" value="PRE-MRNA 3'-END-PROCESSING FACTOR FIP1"/>
    <property type="match status" value="1"/>
</dbReference>
<proteinExistence type="predicted"/>
<feature type="compositionally biased region" description="Low complexity" evidence="1">
    <location>
        <begin position="775"/>
        <end position="794"/>
    </location>
</feature>
<dbReference type="GeneID" id="25318664"/>
<feature type="compositionally biased region" description="Low complexity" evidence="1">
    <location>
        <begin position="494"/>
        <end position="526"/>
    </location>
</feature>
<feature type="compositionally biased region" description="Acidic residues" evidence="1">
    <location>
        <begin position="114"/>
        <end position="126"/>
    </location>
</feature>